<sequence length="618" mass="67630">MSFWGLKSDAGSDRYSQARLPVLMADKAMERLRLNHYLVVPGNKTDTSSSSGSSFFSHSPEWVGFVRTDPVTWDQLSATGGFQAPSRAEPESSLNLTFHGTDVWVLGTTLCAQKADTNIRQDSVVSYVTSLDGRGQQTQTAYGRLGDLMFEARDLEFSDTPRIITWTEFSVCTDGPLVALFDYALVALNPDTPFDANESFVLNGLNNPFVKAQDGWQEVPEAMGNTPVLPLSGPQGVSTLTFTLFAFSMTIMIHSIGGAGYVHVRINGEMRPEHDINGPVESEVFNLPLPNLVLGAPHVVQLEFSGEDPRIGWITYKPTFASLDELHEKVMAWSPTFFTSSTSGSTIPDPPSQDNKSSNLVGPLVGGITGLCALIGILILVVHMHRRRKRQRQQSITGELVGNVDYYHKGSIVQVATTPETPVPFMKYYHGSDSIIIDSSPTLHLALDRRRRLIAGNAPSPYWKSYDDGNQPDPTLTRPAPPLGITILPYLLKHALPGQDNAGTNTSNHVSSPVLRRSSLPLRPLTFQDALEATPSHPVTDLPFSQRHSMPSATLATMQPSHMSPPSFRSEDTTNEVESRSRLMTIIQTLRAHIDTMEAPPPYLPDGSGERASVGRPA</sequence>
<feature type="region of interest" description="Disordered" evidence="1">
    <location>
        <begin position="556"/>
        <end position="578"/>
    </location>
</feature>
<evidence type="ECO:0000313" key="3">
    <source>
        <dbReference type="EMBL" id="TFK95125.1"/>
    </source>
</evidence>
<reference evidence="3 4" key="1">
    <citation type="journal article" date="2019" name="Nat. Ecol. Evol.">
        <title>Megaphylogeny resolves global patterns of mushroom evolution.</title>
        <authorList>
            <person name="Varga T."/>
            <person name="Krizsan K."/>
            <person name="Foldi C."/>
            <person name="Dima B."/>
            <person name="Sanchez-Garcia M."/>
            <person name="Sanchez-Ramirez S."/>
            <person name="Szollosi G.J."/>
            <person name="Szarkandi J.G."/>
            <person name="Papp V."/>
            <person name="Albert L."/>
            <person name="Andreopoulos W."/>
            <person name="Angelini C."/>
            <person name="Antonin V."/>
            <person name="Barry K.W."/>
            <person name="Bougher N.L."/>
            <person name="Buchanan P."/>
            <person name="Buyck B."/>
            <person name="Bense V."/>
            <person name="Catcheside P."/>
            <person name="Chovatia M."/>
            <person name="Cooper J."/>
            <person name="Damon W."/>
            <person name="Desjardin D."/>
            <person name="Finy P."/>
            <person name="Geml J."/>
            <person name="Haridas S."/>
            <person name="Hughes K."/>
            <person name="Justo A."/>
            <person name="Karasinski D."/>
            <person name="Kautmanova I."/>
            <person name="Kiss B."/>
            <person name="Kocsube S."/>
            <person name="Kotiranta H."/>
            <person name="LaButti K.M."/>
            <person name="Lechner B.E."/>
            <person name="Liimatainen K."/>
            <person name="Lipzen A."/>
            <person name="Lukacs Z."/>
            <person name="Mihaltcheva S."/>
            <person name="Morgado L.N."/>
            <person name="Niskanen T."/>
            <person name="Noordeloos M.E."/>
            <person name="Ohm R.A."/>
            <person name="Ortiz-Santana B."/>
            <person name="Ovrebo C."/>
            <person name="Racz N."/>
            <person name="Riley R."/>
            <person name="Savchenko A."/>
            <person name="Shiryaev A."/>
            <person name="Soop K."/>
            <person name="Spirin V."/>
            <person name="Szebenyi C."/>
            <person name="Tomsovsky M."/>
            <person name="Tulloss R.E."/>
            <person name="Uehling J."/>
            <person name="Grigoriev I.V."/>
            <person name="Vagvolgyi C."/>
            <person name="Papp T."/>
            <person name="Martin F.M."/>
            <person name="Miettinen O."/>
            <person name="Hibbett D.S."/>
            <person name="Nagy L.G."/>
        </authorList>
    </citation>
    <scope>NUCLEOTIDE SEQUENCE [LARGE SCALE GENOMIC DNA]</scope>
    <source>
        <strain evidence="3 4">CBS 309.79</strain>
    </source>
</reference>
<organism evidence="3 4">
    <name type="scientific">Pterulicium gracile</name>
    <dbReference type="NCBI Taxonomy" id="1884261"/>
    <lineage>
        <taxon>Eukaryota</taxon>
        <taxon>Fungi</taxon>
        <taxon>Dikarya</taxon>
        <taxon>Basidiomycota</taxon>
        <taxon>Agaricomycotina</taxon>
        <taxon>Agaricomycetes</taxon>
        <taxon>Agaricomycetidae</taxon>
        <taxon>Agaricales</taxon>
        <taxon>Pleurotineae</taxon>
        <taxon>Pterulaceae</taxon>
        <taxon>Pterulicium</taxon>
    </lineage>
</organism>
<keyword evidence="4" id="KW-1185">Reference proteome</keyword>
<dbReference type="Proteomes" id="UP000305067">
    <property type="component" value="Unassembled WGS sequence"/>
</dbReference>
<proteinExistence type="predicted"/>
<evidence type="ECO:0000256" key="2">
    <source>
        <dbReference type="SAM" id="Phobius"/>
    </source>
</evidence>
<keyword evidence="2" id="KW-1133">Transmembrane helix</keyword>
<evidence type="ECO:0000256" key="1">
    <source>
        <dbReference type="SAM" id="MobiDB-lite"/>
    </source>
</evidence>
<feature type="region of interest" description="Disordered" evidence="1">
    <location>
        <begin position="597"/>
        <end position="618"/>
    </location>
</feature>
<keyword evidence="2" id="KW-0812">Transmembrane</keyword>
<feature type="transmembrane region" description="Helical" evidence="2">
    <location>
        <begin position="360"/>
        <end position="382"/>
    </location>
</feature>
<accession>A0A5C3PZ51</accession>
<evidence type="ECO:0008006" key="5">
    <source>
        <dbReference type="Google" id="ProtNLM"/>
    </source>
</evidence>
<keyword evidence="2" id="KW-0472">Membrane</keyword>
<feature type="compositionally biased region" description="Basic and acidic residues" evidence="1">
    <location>
        <begin position="569"/>
        <end position="578"/>
    </location>
</feature>
<evidence type="ECO:0000313" key="4">
    <source>
        <dbReference type="Proteomes" id="UP000305067"/>
    </source>
</evidence>
<gene>
    <name evidence="3" type="ORF">BDV98DRAFT_620412</name>
</gene>
<name>A0A5C3PZ51_9AGAR</name>
<dbReference type="AlphaFoldDB" id="A0A5C3PZ51"/>
<dbReference type="EMBL" id="ML178942">
    <property type="protein sequence ID" value="TFK95125.1"/>
    <property type="molecule type" value="Genomic_DNA"/>
</dbReference>
<protein>
    <recommendedName>
        <fullName evidence="5">Transmembrane protein</fullName>
    </recommendedName>
</protein>